<dbReference type="Pfam" id="PF01031">
    <property type="entry name" value="Dynamin_M"/>
    <property type="match status" value="1"/>
</dbReference>
<dbReference type="PROSITE" id="PS51388">
    <property type="entry name" value="GED"/>
    <property type="match status" value="1"/>
</dbReference>
<name>A0A8H5H0A7_9AGAR</name>
<feature type="compositionally biased region" description="Basic and acidic residues" evidence="3">
    <location>
        <begin position="765"/>
        <end position="777"/>
    </location>
</feature>
<dbReference type="InterPro" id="IPR001401">
    <property type="entry name" value="Dynamin_GTPase"/>
</dbReference>
<dbReference type="Proteomes" id="UP000559256">
    <property type="component" value="Unassembled WGS sequence"/>
</dbReference>
<dbReference type="OrthoDB" id="5061070at2759"/>
<feature type="domain" description="GED" evidence="4">
    <location>
        <begin position="696"/>
        <end position="788"/>
    </location>
</feature>
<gene>
    <name evidence="6" type="ORF">D9758_004674</name>
</gene>
<dbReference type="GO" id="GO:0005525">
    <property type="term" value="F:GTP binding"/>
    <property type="evidence" value="ECO:0007669"/>
    <property type="project" value="InterPro"/>
</dbReference>
<evidence type="ECO:0000313" key="6">
    <source>
        <dbReference type="EMBL" id="KAF5374338.1"/>
    </source>
</evidence>
<keyword evidence="7" id="KW-1185">Reference proteome</keyword>
<evidence type="ECO:0000259" key="5">
    <source>
        <dbReference type="PROSITE" id="PS51718"/>
    </source>
</evidence>
<dbReference type="AlphaFoldDB" id="A0A8H5H0A7"/>
<keyword evidence="1" id="KW-0547">Nucleotide-binding</keyword>
<keyword evidence="2" id="KW-0342">GTP-binding</keyword>
<feature type="region of interest" description="Disordered" evidence="3">
    <location>
        <begin position="464"/>
        <end position="492"/>
    </location>
</feature>
<feature type="domain" description="Dynamin-type G" evidence="5">
    <location>
        <begin position="72"/>
        <end position="375"/>
    </location>
</feature>
<feature type="compositionally biased region" description="Acidic residues" evidence="3">
    <location>
        <begin position="464"/>
        <end position="478"/>
    </location>
</feature>
<feature type="region of interest" description="Disordered" evidence="3">
    <location>
        <begin position="757"/>
        <end position="788"/>
    </location>
</feature>
<dbReference type="GO" id="GO:0005874">
    <property type="term" value="C:microtubule"/>
    <property type="evidence" value="ECO:0007669"/>
    <property type="project" value="TreeGrafter"/>
</dbReference>
<sequence>MSSTMSSSPPTSVSDGSDISDLAVVAAGSPSPHGTDSDNSQAVGLANARLGQRGRRMLDLVNRLHATGVQVDIDLPLIAVVGNQSAGKSSLIESISGITLPRASGTCTRCPTECTLSNSGTQWQCTVYIRTMTDASGQLLGEPRNDRFGPVIYEKTKVEDRIRRAQRAILHPRLPMSQFLQGDSDDEVDDPNAPTFSTNCVSLKISGPDVADLSFCDLPGLIRSSGDGNTGDVELVEKLVESYIKKPSCIILLAVSCETDYQNQGALQLARRWDPNGERTVGVLTKPDRIPSGDELSWVRFLKNEVPGYTLNNNWYCVKQPGTTELRNGITWEQARANENNFFSMTPPWSLSSILSDLISKRLPEIYTELDVSMKKTRAELEKLPKAPSRDPRNEITTLLFDFTKDLSSHLEGVPDSDGLLQRIRPAQEDFRRNIRKSAPNFKPFEKKDGKSYRLRQFPFLENENEADDDGDADDENADGLQASTDTESEDYMPDKNAIYIDEVLKRAHEARTRELPGNYPHVVQEHYIKQFTKDWSEPAKMLCEFVHDLVSEIVFEMVHQHFKDFGLGLLERQIRLIMQEQLKSSLEVTMSYIVWLTGLEHRAFTLNTHYLSDYREKFLAHYKAARQHPEEKPASTLSDLKGFYKAARRHPDVKTTFDSKAVSPSEVLAGLVQMGYEGIQLSDLPKLRSDPMEPALIIMADVRAYFQVAYKRFADNVPLAIDAELVRGLERDIFNTLTSKLGIYSESEGSEICQELAQENPQVSDRREELTKKLERMQSASRELAKL</sequence>
<organism evidence="6 7">
    <name type="scientific">Tetrapyrgos nigripes</name>
    <dbReference type="NCBI Taxonomy" id="182062"/>
    <lineage>
        <taxon>Eukaryota</taxon>
        <taxon>Fungi</taxon>
        <taxon>Dikarya</taxon>
        <taxon>Basidiomycota</taxon>
        <taxon>Agaricomycotina</taxon>
        <taxon>Agaricomycetes</taxon>
        <taxon>Agaricomycetidae</taxon>
        <taxon>Agaricales</taxon>
        <taxon>Marasmiineae</taxon>
        <taxon>Marasmiaceae</taxon>
        <taxon>Tetrapyrgos</taxon>
    </lineage>
</organism>
<dbReference type="InterPro" id="IPR000375">
    <property type="entry name" value="Dynamin_stalk"/>
</dbReference>
<dbReference type="InterPro" id="IPR030381">
    <property type="entry name" value="G_DYNAMIN_dom"/>
</dbReference>
<dbReference type="InterPro" id="IPR027417">
    <property type="entry name" value="P-loop_NTPase"/>
</dbReference>
<dbReference type="InterPro" id="IPR020850">
    <property type="entry name" value="GED_dom"/>
</dbReference>
<dbReference type="GO" id="GO:0005737">
    <property type="term" value="C:cytoplasm"/>
    <property type="evidence" value="ECO:0007669"/>
    <property type="project" value="TreeGrafter"/>
</dbReference>
<evidence type="ECO:0000313" key="7">
    <source>
        <dbReference type="Proteomes" id="UP000559256"/>
    </source>
</evidence>
<dbReference type="PANTHER" id="PTHR11566:SF131">
    <property type="entry name" value="GTPASE, PUTATIVE (AFU_ORTHOLOGUE AFUA_6G07630)-RELATED"/>
    <property type="match status" value="1"/>
</dbReference>
<dbReference type="CDD" id="cd08771">
    <property type="entry name" value="DLP_1"/>
    <property type="match status" value="1"/>
</dbReference>
<dbReference type="Pfam" id="PF02212">
    <property type="entry name" value="GED"/>
    <property type="match status" value="1"/>
</dbReference>
<dbReference type="GO" id="GO:0005886">
    <property type="term" value="C:plasma membrane"/>
    <property type="evidence" value="ECO:0007669"/>
    <property type="project" value="TreeGrafter"/>
</dbReference>
<evidence type="ECO:0008006" key="8">
    <source>
        <dbReference type="Google" id="ProtNLM"/>
    </source>
</evidence>
<dbReference type="SMART" id="SM00053">
    <property type="entry name" value="DYNc"/>
    <property type="match status" value="1"/>
</dbReference>
<dbReference type="SUPFAM" id="SSF52540">
    <property type="entry name" value="P-loop containing nucleoside triphosphate hydrolases"/>
    <property type="match status" value="1"/>
</dbReference>
<proteinExistence type="predicted"/>
<evidence type="ECO:0000259" key="4">
    <source>
        <dbReference type="PROSITE" id="PS51388"/>
    </source>
</evidence>
<accession>A0A8H5H0A7</accession>
<dbReference type="EMBL" id="JAACJM010000002">
    <property type="protein sequence ID" value="KAF5374338.1"/>
    <property type="molecule type" value="Genomic_DNA"/>
</dbReference>
<evidence type="ECO:0000256" key="3">
    <source>
        <dbReference type="SAM" id="MobiDB-lite"/>
    </source>
</evidence>
<dbReference type="GO" id="GO:0003924">
    <property type="term" value="F:GTPase activity"/>
    <property type="evidence" value="ECO:0007669"/>
    <property type="project" value="InterPro"/>
</dbReference>
<reference evidence="6 7" key="1">
    <citation type="journal article" date="2020" name="ISME J.">
        <title>Uncovering the hidden diversity of litter-decomposition mechanisms in mushroom-forming fungi.</title>
        <authorList>
            <person name="Floudas D."/>
            <person name="Bentzer J."/>
            <person name="Ahren D."/>
            <person name="Johansson T."/>
            <person name="Persson P."/>
            <person name="Tunlid A."/>
        </authorList>
    </citation>
    <scope>NUCLEOTIDE SEQUENCE [LARGE SCALE GENOMIC DNA]</scope>
    <source>
        <strain evidence="6 7">CBS 291.85</strain>
    </source>
</reference>
<dbReference type="GO" id="GO:0008017">
    <property type="term" value="F:microtubule binding"/>
    <property type="evidence" value="ECO:0007669"/>
    <property type="project" value="TreeGrafter"/>
</dbReference>
<dbReference type="SMART" id="SM00302">
    <property type="entry name" value="GED"/>
    <property type="match status" value="1"/>
</dbReference>
<dbReference type="PANTHER" id="PTHR11566">
    <property type="entry name" value="DYNAMIN"/>
    <property type="match status" value="1"/>
</dbReference>
<dbReference type="InterPro" id="IPR003130">
    <property type="entry name" value="GED"/>
</dbReference>
<comment type="caution">
    <text evidence="6">The sequence shown here is derived from an EMBL/GenBank/DDBJ whole genome shotgun (WGS) entry which is preliminary data.</text>
</comment>
<dbReference type="InterPro" id="IPR045063">
    <property type="entry name" value="Dynamin_N"/>
</dbReference>
<dbReference type="GO" id="GO:0031623">
    <property type="term" value="P:receptor internalization"/>
    <property type="evidence" value="ECO:0007669"/>
    <property type="project" value="TreeGrafter"/>
</dbReference>
<dbReference type="Pfam" id="PF00350">
    <property type="entry name" value="Dynamin_N"/>
    <property type="match status" value="1"/>
</dbReference>
<evidence type="ECO:0000256" key="1">
    <source>
        <dbReference type="ARBA" id="ARBA00022741"/>
    </source>
</evidence>
<dbReference type="PROSITE" id="PS51718">
    <property type="entry name" value="G_DYNAMIN_2"/>
    <property type="match status" value="1"/>
</dbReference>
<evidence type="ECO:0000256" key="2">
    <source>
        <dbReference type="ARBA" id="ARBA00023134"/>
    </source>
</evidence>
<dbReference type="InterPro" id="IPR022812">
    <property type="entry name" value="Dynamin"/>
</dbReference>
<dbReference type="Gene3D" id="3.40.50.300">
    <property type="entry name" value="P-loop containing nucleotide triphosphate hydrolases"/>
    <property type="match status" value="1"/>
</dbReference>
<protein>
    <recommendedName>
        <fullName evidence="8">P-loop containing nucleoside triphosphate hydrolase protein</fullName>
    </recommendedName>
</protein>
<dbReference type="PRINTS" id="PR00195">
    <property type="entry name" value="DYNAMIN"/>
</dbReference>
<dbReference type="Gene3D" id="1.20.120.1240">
    <property type="entry name" value="Dynamin, middle domain"/>
    <property type="match status" value="1"/>
</dbReference>